<sequence length="108" mass="12834">MENSAQNDRLAEQLRAETNPIKLEFLFKIGLTPITLVKKEEKERIRRIVEEERIRRHYRMLANVNRKSSPRRLFVPKSEAAKTGPPEAAQRNEFHLERSRLQTPERRS</sequence>
<reference evidence="2 3" key="1">
    <citation type="submission" date="2021-06" db="EMBL/GenBank/DDBJ databases">
        <title>Caerostris extrusa draft genome.</title>
        <authorList>
            <person name="Kono N."/>
            <person name="Arakawa K."/>
        </authorList>
    </citation>
    <scope>NUCLEOTIDE SEQUENCE [LARGE SCALE GENOMIC DNA]</scope>
</reference>
<comment type="caution">
    <text evidence="2">The sequence shown here is derived from an EMBL/GenBank/DDBJ whole genome shotgun (WGS) entry which is preliminary data.</text>
</comment>
<dbReference type="EMBL" id="BPLR01018070">
    <property type="protein sequence ID" value="GIY96640.1"/>
    <property type="molecule type" value="Genomic_DNA"/>
</dbReference>
<dbReference type="AlphaFoldDB" id="A0AAV4XND6"/>
<evidence type="ECO:0000313" key="3">
    <source>
        <dbReference type="Proteomes" id="UP001054945"/>
    </source>
</evidence>
<evidence type="ECO:0000256" key="1">
    <source>
        <dbReference type="SAM" id="MobiDB-lite"/>
    </source>
</evidence>
<feature type="compositionally biased region" description="Basic and acidic residues" evidence="1">
    <location>
        <begin position="90"/>
        <end position="108"/>
    </location>
</feature>
<dbReference type="Proteomes" id="UP001054945">
    <property type="component" value="Unassembled WGS sequence"/>
</dbReference>
<evidence type="ECO:0000313" key="2">
    <source>
        <dbReference type="EMBL" id="GIY96640.1"/>
    </source>
</evidence>
<proteinExistence type="predicted"/>
<gene>
    <name evidence="2" type="primary">AVEN_139507_1</name>
    <name evidence="2" type="ORF">CEXT_235021</name>
</gene>
<protein>
    <submittedName>
        <fullName evidence="2">DUF3736 domain-containing protein</fullName>
    </submittedName>
</protein>
<organism evidence="2 3">
    <name type="scientific">Caerostris extrusa</name>
    <name type="common">Bark spider</name>
    <name type="synonym">Caerostris bankana</name>
    <dbReference type="NCBI Taxonomy" id="172846"/>
    <lineage>
        <taxon>Eukaryota</taxon>
        <taxon>Metazoa</taxon>
        <taxon>Ecdysozoa</taxon>
        <taxon>Arthropoda</taxon>
        <taxon>Chelicerata</taxon>
        <taxon>Arachnida</taxon>
        <taxon>Araneae</taxon>
        <taxon>Araneomorphae</taxon>
        <taxon>Entelegynae</taxon>
        <taxon>Araneoidea</taxon>
        <taxon>Araneidae</taxon>
        <taxon>Caerostris</taxon>
    </lineage>
</organism>
<feature type="region of interest" description="Disordered" evidence="1">
    <location>
        <begin position="69"/>
        <end position="108"/>
    </location>
</feature>
<accession>A0AAV4XND6</accession>
<name>A0AAV4XND6_CAEEX</name>
<keyword evidence="3" id="KW-1185">Reference proteome</keyword>